<evidence type="ECO:0000256" key="4">
    <source>
        <dbReference type="ARBA" id="ARBA00022821"/>
    </source>
</evidence>
<dbReference type="Gene3D" id="1.20.5.4130">
    <property type="match status" value="1"/>
</dbReference>
<feature type="region of interest" description="Disordered" evidence="6">
    <location>
        <begin position="96"/>
        <end position="123"/>
    </location>
</feature>
<dbReference type="EMBL" id="SDMP01000002">
    <property type="protein sequence ID" value="RYR71517.1"/>
    <property type="molecule type" value="Genomic_DNA"/>
</dbReference>
<feature type="domain" description="R13L1/DRL21-like LRR repeat region" evidence="9">
    <location>
        <begin position="398"/>
        <end position="527"/>
    </location>
</feature>
<dbReference type="InterPro" id="IPR002182">
    <property type="entry name" value="NB-ARC"/>
</dbReference>
<evidence type="ECO:0000313" key="11">
    <source>
        <dbReference type="Proteomes" id="UP000289738"/>
    </source>
</evidence>
<dbReference type="SUPFAM" id="SSF52047">
    <property type="entry name" value="RNI-like"/>
    <property type="match status" value="1"/>
</dbReference>
<dbReference type="InterPro" id="IPR027417">
    <property type="entry name" value="P-loop_NTPase"/>
</dbReference>
<dbReference type="PRINTS" id="PR00364">
    <property type="entry name" value="DISEASERSIST"/>
</dbReference>
<evidence type="ECO:0000256" key="2">
    <source>
        <dbReference type="ARBA" id="ARBA00022737"/>
    </source>
</evidence>
<feature type="region of interest" description="Disordered" evidence="6">
    <location>
        <begin position="891"/>
        <end position="914"/>
    </location>
</feature>
<organism evidence="10 11">
    <name type="scientific">Arachis hypogaea</name>
    <name type="common">Peanut</name>
    <dbReference type="NCBI Taxonomy" id="3818"/>
    <lineage>
        <taxon>Eukaryota</taxon>
        <taxon>Viridiplantae</taxon>
        <taxon>Streptophyta</taxon>
        <taxon>Embryophyta</taxon>
        <taxon>Tracheophyta</taxon>
        <taxon>Spermatophyta</taxon>
        <taxon>Magnoliopsida</taxon>
        <taxon>eudicotyledons</taxon>
        <taxon>Gunneridae</taxon>
        <taxon>Pentapetalae</taxon>
        <taxon>rosids</taxon>
        <taxon>fabids</taxon>
        <taxon>Fabales</taxon>
        <taxon>Fabaceae</taxon>
        <taxon>Papilionoideae</taxon>
        <taxon>50 kb inversion clade</taxon>
        <taxon>dalbergioids sensu lato</taxon>
        <taxon>Dalbergieae</taxon>
        <taxon>Pterocarpus clade</taxon>
        <taxon>Arachis</taxon>
    </lineage>
</organism>
<evidence type="ECO:0008006" key="12">
    <source>
        <dbReference type="Google" id="ProtNLM"/>
    </source>
</evidence>
<evidence type="ECO:0000259" key="7">
    <source>
        <dbReference type="Pfam" id="PF00931"/>
    </source>
</evidence>
<dbReference type="STRING" id="3818.A0A445E7Z1"/>
<gene>
    <name evidence="10" type="ORF">Ahy_A02g005768</name>
</gene>
<feature type="compositionally biased region" description="Polar residues" evidence="6">
    <location>
        <begin position="96"/>
        <end position="114"/>
    </location>
</feature>
<feature type="domain" description="Disease resistance N-terminal" evidence="8">
    <location>
        <begin position="15"/>
        <end position="98"/>
    </location>
</feature>
<dbReference type="Gene3D" id="3.40.50.300">
    <property type="entry name" value="P-loop containing nucleotide triphosphate hydrolases"/>
    <property type="match status" value="1"/>
</dbReference>
<dbReference type="PANTHER" id="PTHR36766:SF40">
    <property type="entry name" value="DISEASE RESISTANCE PROTEIN RGA3"/>
    <property type="match status" value="1"/>
</dbReference>
<evidence type="ECO:0000259" key="9">
    <source>
        <dbReference type="Pfam" id="PF25019"/>
    </source>
</evidence>
<keyword evidence="1" id="KW-0433">Leucine-rich repeat</keyword>
<dbReference type="GO" id="GO:0005524">
    <property type="term" value="F:ATP binding"/>
    <property type="evidence" value="ECO:0007669"/>
    <property type="project" value="UniProtKB-KW"/>
</dbReference>
<dbReference type="Proteomes" id="UP000289738">
    <property type="component" value="Chromosome A02"/>
</dbReference>
<evidence type="ECO:0000313" key="10">
    <source>
        <dbReference type="EMBL" id="RYR71517.1"/>
    </source>
</evidence>
<dbReference type="PANTHER" id="PTHR36766">
    <property type="entry name" value="PLANT BROAD-SPECTRUM MILDEW RESISTANCE PROTEIN RPW8"/>
    <property type="match status" value="1"/>
</dbReference>
<dbReference type="GO" id="GO:0043531">
    <property type="term" value="F:ADP binding"/>
    <property type="evidence" value="ECO:0007669"/>
    <property type="project" value="InterPro"/>
</dbReference>
<dbReference type="Pfam" id="PF00931">
    <property type="entry name" value="NB-ARC"/>
    <property type="match status" value="1"/>
</dbReference>
<accession>A0A445E7Z1</accession>
<evidence type="ECO:0000256" key="1">
    <source>
        <dbReference type="ARBA" id="ARBA00022614"/>
    </source>
</evidence>
<dbReference type="GO" id="GO:0006952">
    <property type="term" value="P:defense response"/>
    <property type="evidence" value="ECO:0007669"/>
    <property type="project" value="UniProtKB-KW"/>
</dbReference>
<evidence type="ECO:0000256" key="5">
    <source>
        <dbReference type="ARBA" id="ARBA00022840"/>
    </source>
</evidence>
<dbReference type="Pfam" id="PF25019">
    <property type="entry name" value="LRR_R13L1-DRL21"/>
    <property type="match status" value="1"/>
</dbReference>
<comment type="caution">
    <text evidence="10">The sequence shown here is derived from an EMBL/GenBank/DDBJ whole genome shotgun (WGS) entry which is preliminary data.</text>
</comment>
<feature type="domain" description="NB-ARC" evidence="7">
    <location>
        <begin position="180"/>
        <end position="303"/>
    </location>
</feature>
<keyword evidence="11" id="KW-1185">Reference proteome</keyword>
<protein>
    <recommendedName>
        <fullName evidence="12">NB-ARC domain-containing protein</fullName>
    </recommendedName>
</protein>
<keyword evidence="5" id="KW-0067">ATP-binding</keyword>
<dbReference type="SUPFAM" id="SSF52540">
    <property type="entry name" value="P-loop containing nucleoside triphosphate hydrolases"/>
    <property type="match status" value="1"/>
</dbReference>
<keyword evidence="2" id="KW-0677">Repeat</keyword>
<reference evidence="10 11" key="1">
    <citation type="submission" date="2019-01" db="EMBL/GenBank/DDBJ databases">
        <title>Sequencing of cultivated peanut Arachis hypogaea provides insights into genome evolution and oil improvement.</title>
        <authorList>
            <person name="Chen X."/>
        </authorList>
    </citation>
    <scope>NUCLEOTIDE SEQUENCE [LARGE SCALE GENOMIC DNA]</scope>
    <source>
        <strain evidence="11">cv. Fuhuasheng</strain>
        <tissue evidence="10">Leaves</tissue>
    </source>
</reference>
<keyword evidence="3" id="KW-0547">Nucleotide-binding</keyword>
<evidence type="ECO:0000259" key="8">
    <source>
        <dbReference type="Pfam" id="PF18052"/>
    </source>
</evidence>
<evidence type="ECO:0000256" key="3">
    <source>
        <dbReference type="ARBA" id="ARBA00022741"/>
    </source>
</evidence>
<proteinExistence type="predicted"/>
<evidence type="ECO:0000256" key="6">
    <source>
        <dbReference type="SAM" id="MobiDB-lite"/>
    </source>
</evidence>
<dbReference type="InterPro" id="IPR032675">
    <property type="entry name" value="LRR_dom_sf"/>
</dbReference>
<sequence length="914" mass="103417">MAAEHQGRAYLSSYVDAVLNKLSSLDINSTPEAKKLADHKLFRRLKASLRATRPVLDDAEQKQIRDQEVNKCLVDLQDALYMADDLLDELSTKAATATPTQRDPGNSSSWSHSVDSILEDGDDDEMGVVTRMQDIVDKLESIVEEKDDLDLKQGVAKDLEDMSWRIQSSLLESPDIYGRNDDKEAIIKLLLDETCDDKFSVISIEGIGGIGKTTLAQWVYNDARLKDKFTIKAWVCVAIKFDPVNVTKAIIEDIASSPCNMVNLNSIQTELKEKLTGKTFLVVLDDVWDNQQNLWDNFLKPFLSGSELIHLRYLDLSETPIVTLPESLCRLYNLQTLKLRDCEKLEMLPSRMQDLVNLRHLDIRGADSLKEMPKGMSKLKHLNFLSGYIVREQVENGIGELGALDDLHGSLCISKLENVKDSGEALEAKMGNKKHINILELKWISDDDDGKDDDVDFQKERNILEELQPHRNLKEVSIDGYRGEIFPDWLGFSCFSNMTKLSLRSCKNCRQLPSLGQLPSLQHLRIFKLDGLERIGGEFYNNAESCHQGTPFRSLQTLEFCDMPRWREWRIPDGFDGFLKLKSLLIQDCPVLSGDLPADLPALEKLTIRNCEELACSLPRAPKLHQLNVMGSGRFWYGYAAPHDVVIKNTQLVMSILEWLPHFQSPCLERLKIHKCSSAISISGDYLPDSLQFLKISGCSNLTISEPLQHKSLTEIIVFGCDSLTMFPLGALPNLKTLYISSCRRLVSVPALGFAAPHLDILEIHECPEMDCFGEECLPPSLTTLGIRRCQKLERWITWRGLQSEGLTRLLLHRWNEVKWFPREGCLPASLQYLHLSSFSNLETLDCRGLHQLTSLKQLKIENCPKLENITQQNLPASISKLRIKGECPLGSNLEEMNDPRIQSQTDSDYDSDS</sequence>
<dbReference type="SUPFAM" id="SSF52058">
    <property type="entry name" value="L domain-like"/>
    <property type="match status" value="1"/>
</dbReference>
<name>A0A445E7Z1_ARAHY</name>
<dbReference type="InterPro" id="IPR041118">
    <property type="entry name" value="Rx_N"/>
</dbReference>
<dbReference type="AlphaFoldDB" id="A0A445E7Z1"/>
<dbReference type="InterPro" id="IPR056789">
    <property type="entry name" value="LRR_R13L1-DRL21"/>
</dbReference>
<dbReference type="Gene3D" id="3.80.10.10">
    <property type="entry name" value="Ribonuclease Inhibitor"/>
    <property type="match status" value="4"/>
</dbReference>
<keyword evidence="4" id="KW-0611">Plant defense</keyword>
<dbReference type="Pfam" id="PF18052">
    <property type="entry name" value="Rx_N"/>
    <property type="match status" value="1"/>
</dbReference>
<dbReference type="GO" id="GO:0051707">
    <property type="term" value="P:response to other organism"/>
    <property type="evidence" value="ECO:0007669"/>
    <property type="project" value="UniProtKB-ARBA"/>
</dbReference>